<gene>
    <name evidence="1" type="ORF">AUEXF2481DRAFT_39961</name>
</gene>
<proteinExistence type="predicted"/>
<dbReference type="InParanoid" id="A0A074YH47"/>
<dbReference type="Gene3D" id="3.80.10.10">
    <property type="entry name" value="Ribonuclease Inhibitor"/>
    <property type="match status" value="1"/>
</dbReference>
<dbReference type="OMA" id="MEVQNPR"/>
<dbReference type="STRING" id="1043005.A0A074YH47"/>
<name>A0A074YH47_AURSE</name>
<organism evidence="1 2">
    <name type="scientific">Aureobasidium subglaciale (strain EXF-2481)</name>
    <name type="common">Aureobasidium pullulans var. subglaciale</name>
    <dbReference type="NCBI Taxonomy" id="1043005"/>
    <lineage>
        <taxon>Eukaryota</taxon>
        <taxon>Fungi</taxon>
        <taxon>Dikarya</taxon>
        <taxon>Ascomycota</taxon>
        <taxon>Pezizomycotina</taxon>
        <taxon>Dothideomycetes</taxon>
        <taxon>Dothideomycetidae</taxon>
        <taxon>Dothideales</taxon>
        <taxon>Saccotheciaceae</taxon>
        <taxon>Aureobasidium</taxon>
    </lineage>
</organism>
<dbReference type="GeneID" id="25366477"/>
<accession>A0A074YH47</accession>
<dbReference type="RefSeq" id="XP_013343866.1">
    <property type="nucleotide sequence ID" value="XM_013488412.1"/>
</dbReference>
<dbReference type="EMBL" id="KL584759">
    <property type="protein sequence ID" value="KEQ95409.1"/>
    <property type="molecule type" value="Genomic_DNA"/>
</dbReference>
<dbReference type="HOGENOM" id="CLU_057385_0_0_1"/>
<dbReference type="InterPro" id="IPR032675">
    <property type="entry name" value="LRR_dom_sf"/>
</dbReference>
<dbReference type="OrthoDB" id="5356476at2759"/>
<dbReference type="AlphaFoldDB" id="A0A074YH47"/>
<keyword evidence="2" id="KW-1185">Reference proteome</keyword>
<protein>
    <submittedName>
        <fullName evidence="1">Uncharacterized protein</fullName>
    </submittedName>
</protein>
<evidence type="ECO:0000313" key="2">
    <source>
        <dbReference type="Proteomes" id="UP000030641"/>
    </source>
</evidence>
<evidence type="ECO:0000313" key="1">
    <source>
        <dbReference type="EMBL" id="KEQ95409.1"/>
    </source>
</evidence>
<sequence length="403" mass="44377">MATLRHNNNNIPQGNQVDPAQAQGAQIPLQSFSLPQFPPEAGGLRALTLTSDIKLDDYQNLLSEDFTIPQLPPGIESLTLELFTLGYPVGWLSQLADRLPNLKSLVIYSQLFGGVSEESQADSVEFFKRLPGLRALHLLDVFAQPKFFDSIGPYVTHSTDEETARRGLMFLEINYTVQHSDPEFLGKIQATELASLVGPGLVTLAFNVSDADVTDDPEDPTNNGEKTAEEAAKDGVVALNKTLGSTLVKALTNEATRPRGLRVLNSTLFTLTTTQLRTILEQQKTLMVLNATLEVDGHETFKEDLLSTLPSLEYLEQVEIVANPSLQYFLALQNPKHKAFENTFPSSSDISALAEKCTRLTSFKADILRSSVMPTIEWEKKDEIWQGGAKAAKAELKVTEVMD</sequence>
<reference evidence="1 2" key="1">
    <citation type="journal article" date="2014" name="BMC Genomics">
        <title>Genome sequencing of four Aureobasidium pullulans varieties: biotechnological potential, stress tolerance, and description of new species.</title>
        <authorList>
            <person name="Gostin Ar C."/>
            <person name="Ohm R.A."/>
            <person name="Kogej T."/>
            <person name="Sonjak S."/>
            <person name="Turk M."/>
            <person name="Zajc J."/>
            <person name="Zalar P."/>
            <person name="Grube M."/>
            <person name="Sun H."/>
            <person name="Han J."/>
            <person name="Sharma A."/>
            <person name="Chiniquy J."/>
            <person name="Ngan C.Y."/>
            <person name="Lipzen A."/>
            <person name="Barry K."/>
            <person name="Grigoriev I.V."/>
            <person name="Gunde-Cimerman N."/>
        </authorList>
    </citation>
    <scope>NUCLEOTIDE SEQUENCE [LARGE SCALE GENOMIC DNA]</scope>
    <source>
        <strain evidence="1 2">EXF-2481</strain>
    </source>
</reference>
<dbReference type="Proteomes" id="UP000030641">
    <property type="component" value="Unassembled WGS sequence"/>
</dbReference>